<dbReference type="AlphaFoldDB" id="A0A1F7V743"/>
<evidence type="ECO:0000313" key="3">
    <source>
        <dbReference type="Proteomes" id="UP000176593"/>
    </source>
</evidence>
<accession>A0A1F7V743</accession>
<comment type="caution">
    <text evidence="2">The sequence shown here is derived from an EMBL/GenBank/DDBJ whole genome shotgun (WGS) entry which is preliminary data.</text>
</comment>
<reference evidence="2 3" key="1">
    <citation type="journal article" date="2016" name="Nat. Commun.">
        <title>Thousands of microbial genomes shed light on interconnected biogeochemical processes in an aquifer system.</title>
        <authorList>
            <person name="Anantharaman K."/>
            <person name="Brown C.T."/>
            <person name="Hug L.A."/>
            <person name="Sharon I."/>
            <person name="Castelle C.J."/>
            <person name="Probst A.J."/>
            <person name="Thomas B.C."/>
            <person name="Singh A."/>
            <person name="Wilkins M.J."/>
            <person name="Karaoz U."/>
            <person name="Brodie E.L."/>
            <person name="Williams K.H."/>
            <person name="Hubbard S.S."/>
            <person name="Banfield J.F."/>
        </authorList>
    </citation>
    <scope>NUCLEOTIDE SEQUENCE [LARGE SCALE GENOMIC DNA]</scope>
</reference>
<evidence type="ECO:0008006" key="4">
    <source>
        <dbReference type="Google" id="ProtNLM"/>
    </source>
</evidence>
<dbReference type="Proteomes" id="UP000176593">
    <property type="component" value="Unassembled WGS sequence"/>
</dbReference>
<feature type="transmembrane region" description="Helical" evidence="1">
    <location>
        <begin position="56"/>
        <end position="75"/>
    </location>
</feature>
<name>A0A1F7V743_9BACT</name>
<evidence type="ECO:0000256" key="1">
    <source>
        <dbReference type="SAM" id="Phobius"/>
    </source>
</evidence>
<dbReference type="CDD" id="cd22784">
    <property type="entry name" value="DPBB_MltA_YuiC-like"/>
    <property type="match status" value="1"/>
</dbReference>
<proteinExistence type="predicted"/>
<protein>
    <recommendedName>
        <fullName evidence="4">3D domain-containing protein</fullName>
    </recommendedName>
</protein>
<gene>
    <name evidence="2" type="ORF">A3I41_02280</name>
</gene>
<keyword evidence="1" id="KW-0812">Transmembrane</keyword>
<sequence length="219" mass="24916">MTNKRKTLGLNTIQKKTKSAFAYIWDNDFGFVRTVTFFTSKISLTLIQKMVHVRKYSLDLSVIAFVATVGTYVLFPAMANADMLTDQKPIDHKTVALMIDAMENETKSFGNLPVSEDARPRKTFTVPMTAYTSDPAQTDDTPCITASGMDVCERNQEDVVAANFLPLGTRVRIPELYGDRIFTVQDRMNARYTKRMDFWMKDIKQAKKFGLKYATVEVF</sequence>
<keyword evidence="1" id="KW-1133">Transmembrane helix</keyword>
<keyword evidence="1" id="KW-0472">Membrane</keyword>
<organism evidence="2 3">
    <name type="scientific">Candidatus Uhrbacteria bacterium RIFCSPLOWO2_02_FULL_48_18</name>
    <dbReference type="NCBI Taxonomy" id="1802408"/>
    <lineage>
        <taxon>Bacteria</taxon>
        <taxon>Candidatus Uhriibacteriota</taxon>
    </lineage>
</organism>
<dbReference type="EMBL" id="MGEQ01000010">
    <property type="protein sequence ID" value="OGL86362.1"/>
    <property type="molecule type" value="Genomic_DNA"/>
</dbReference>
<evidence type="ECO:0000313" key="2">
    <source>
        <dbReference type="EMBL" id="OGL86362.1"/>
    </source>
</evidence>